<protein>
    <recommendedName>
        <fullName evidence="6">Aminotransferase class I/classII large domain-containing protein</fullName>
    </recommendedName>
</protein>
<dbReference type="OrthoDB" id="6752799at2759"/>
<organism evidence="7 8">
    <name type="scientific">Arabis alpina</name>
    <name type="common">Alpine rock-cress</name>
    <dbReference type="NCBI Taxonomy" id="50452"/>
    <lineage>
        <taxon>Eukaryota</taxon>
        <taxon>Viridiplantae</taxon>
        <taxon>Streptophyta</taxon>
        <taxon>Embryophyta</taxon>
        <taxon>Tracheophyta</taxon>
        <taxon>Spermatophyta</taxon>
        <taxon>Magnoliopsida</taxon>
        <taxon>eudicotyledons</taxon>
        <taxon>Gunneridae</taxon>
        <taxon>Pentapetalae</taxon>
        <taxon>rosids</taxon>
        <taxon>malvids</taxon>
        <taxon>Brassicales</taxon>
        <taxon>Brassicaceae</taxon>
        <taxon>Arabideae</taxon>
        <taxon>Arabis</taxon>
    </lineage>
</organism>
<evidence type="ECO:0000259" key="6">
    <source>
        <dbReference type="Pfam" id="PF00155"/>
    </source>
</evidence>
<dbReference type="eggNOG" id="KOG1411">
    <property type="taxonomic scope" value="Eukaryota"/>
</dbReference>
<dbReference type="InterPro" id="IPR015424">
    <property type="entry name" value="PyrdxlP-dep_Trfase"/>
</dbReference>
<comment type="subunit">
    <text evidence="2">Homodimer.</text>
</comment>
<dbReference type="Pfam" id="PF00155">
    <property type="entry name" value="Aminotran_1_2"/>
    <property type="match status" value="1"/>
</dbReference>
<dbReference type="GO" id="GO:0030170">
    <property type="term" value="F:pyridoxal phosphate binding"/>
    <property type="evidence" value="ECO:0007669"/>
    <property type="project" value="InterPro"/>
</dbReference>
<sequence length="119" mass="13571">MYLTPPIHGASIVTTILKNSDMYNDWNIELKGMVDRILNMRQQLYEALQARGTPGDWSHIIKQIGMFSFTGLNEKQVRLMAKEYHIYMTYNGRISIGGLSLKTVTRLADAIHDVVTRIA</sequence>
<dbReference type="InterPro" id="IPR015422">
    <property type="entry name" value="PyrdxlP-dep_Trfase_small"/>
</dbReference>
<proteinExistence type="predicted"/>
<comment type="cofactor">
    <cofactor evidence="1">
        <name>pyridoxal 5'-phosphate</name>
        <dbReference type="ChEBI" id="CHEBI:597326"/>
    </cofactor>
</comment>
<accession>A0A087HEL1</accession>
<keyword evidence="8" id="KW-1185">Reference proteome</keyword>
<evidence type="ECO:0000256" key="1">
    <source>
        <dbReference type="ARBA" id="ARBA00001933"/>
    </source>
</evidence>
<dbReference type="InterPro" id="IPR000796">
    <property type="entry name" value="Asp_trans"/>
</dbReference>
<dbReference type="PANTHER" id="PTHR11879:SF41">
    <property type="entry name" value="ASPARTATE AMINOTRANSFERASE, CYTOPLASMIC ISOZYME 2"/>
    <property type="match status" value="1"/>
</dbReference>
<dbReference type="Gene3D" id="3.90.1150.10">
    <property type="entry name" value="Aspartate Aminotransferase, domain 1"/>
    <property type="match status" value="1"/>
</dbReference>
<evidence type="ECO:0000256" key="2">
    <source>
        <dbReference type="ARBA" id="ARBA00011738"/>
    </source>
</evidence>
<reference evidence="8" key="1">
    <citation type="journal article" date="2015" name="Nat. Plants">
        <title>Genome expansion of Arabis alpina linked with retrotransposition and reduced symmetric DNA methylation.</title>
        <authorList>
            <person name="Willing E.M."/>
            <person name="Rawat V."/>
            <person name="Mandakova T."/>
            <person name="Maumus F."/>
            <person name="James G.V."/>
            <person name="Nordstroem K.J."/>
            <person name="Becker C."/>
            <person name="Warthmann N."/>
            <person name="Chica C."/>
            <person name="Szarzynska B."/>
            <person name="Zytnicki M."/>
            <person name="Albani M.C."/>
            <person name="Kiefer C."/>
            <person name="Bergonzi S."/>
            <person name="Castaings L."/>
            <person name="Mateos J.L."/>
            <person name="Berns M.C."/>
            <person name="Bujdoso N."/>
            <person name="Piofczyk T."/>
            <person name="de Lorenzo L."/>
            <person name="Barrero-Sicilia C."/>
            <person name="Mateos I."/>
            <person name="Piednoel M."/>
            <person name="Hagmann J."/>
            <person name="Chen-Min-Tao R."/>
            <person name="Iglesias-Fernandez R."/>
            <person name="Schuster S.C."/>
            <person name="Alonso-Blanco C."/>
            <person name="Roudier F."/>
            <person name="Carbonero P."/>
            <person name="Paz-Ares J."/>
            <person name="Davis S.J."/>
            <person name="Pecinka A."/>
            <person name="Quesneville H."/>
            <person name="Colot V."/>
            <person name="Lysak M.A."/>
            <person name="Weigel D."/>
            <person name="Coupland G."/>
            <person name="Schneeberger K."/>
        </authorList>
    </citation>
    <scope>NUCLEOTIDE SEQUENCE [LARGE SCALE GENOMIC DNA]</scope>
    <source>
        <strain evidence="8">cv. Pajares</strain>
    </source>
</reference>
<evidence type="ECO:0000256" key="4">
    <source>
        <dbReference type="ARBA" id="ARBA00022679"/>
    </source>
</evidence>
<dbReference type="GO" id="GO:0004069">
    <property type="term" value="F:L-aspartate:2-oxoglutarate aminotransferase activity"/>
    <property type="evidence" value="ECO:0007669"/>
    <property type="project" value="TreeGrafter"/>
</dbReference>
<dbReference type="GO" id="GO:0005739">
    <property type="term" value="C:mitochondrion"/>
    <property type="evidence" value="ECO:0007669"/>
    <property type="project" value="TreeGrafter"/>
</dbReference>
<dbReference type="Gramene" id="KFK40563">
    <property type="protein sequence ID" value="KFK40563"/>
    <property type="gene ID" value="AALP_AA2G012200"/>
</dbReference>
<feature type="domain" description="Aminotransferase class I/classII large" evidence="6">
    <location>
        <begin position="4"/>
        <end position="111"/>
    </location>
</feature>
<keyword evidence="4" id="KW-0808">Transferase</keyword>
<dbReference type="PANTHER" id="PTHR11879">
    <property type="entry name" value="ASPARTATE AMINOTRANSFERASE"/>
    <property type="match status" value="1"/>
</dbReference>
<gene>
    <name evidence="7" type="ordered locus">AALP_Aa2g012200</name>
</gene>
<dbReference type="AlphaFoldDB" id="A0A087HEL1"/>
<name>A0A087HEL1_ARAAL</name>
<evidence type="ECO:0000256" key="5">
    <source>
        <dbReference type="ARBA" id="ARBA00022898"/>
    </source>
</evidence>
<keyword evidence="5" id="KW-0663">Pyridoxal phosphate</keyword>
<dbReference type="InterPro" id="IPR004839">
    <property type="entry name" value="Aminotransferase_I/II_large"/>
</dbReference>
<dbReference type="Proteomes" id="UP000029120">
    <property type="component" value="Chromosome 2"/>
</dbReference>
<dbReference type="GO" id="GO:0006520">
    <property type="term" value="P:amino acid metabolic process"/>
    <property type="evidence" value="ECO:0007669"/>
    <property type="project" value="InterPro"/>
</dbReference>
<evidence type="ECO:0000313" key="7">
    <source>
        <dbReference type="EMBL" id="KFK40563.1"/>
    </source>
</evidence>
<dbReference type="OMA" id="CEYLAYV"/>
<dbReference type="EMBL" id="CM002870">
    <property type="protein sequence ID" value="KFK40563.1"/>
    <property type="molecule type" value="Genomic_DNA"/>
</dbReference>
<dbReference type="SUPFAM" id="SSF53383">
    <property type="entry name" value="PLP-dependent transferases"/>
    <property type="match status" value="1"/>
</dbReference>
<evidence type="ECO:0000313" key="8">
    <source>
        <dbReference type="Proteomes" id="UP000029120"/>
    </source>
</evidence>
<keyword evidence="3" id="KW-0032">Aminotransferase</keyword>
<evidence type="ECO:0000256" key="3">
    <source>
        <dbReference type="ARBA" id="ARBA00022576"/>
    </source>
</evidence>